<evidence type="ECO:0000313" key="4">
    <source>
        <dbReference type="Proteomes" id="UP000704068"/>
    </source>
</evidence>
<dbReference type="EMBL" id="JABZGR010000024">
    <property type="protein sequence ID" value="MBF0970813.1"/>
    <property type="molecule type" value="Genomic_DNA"/>
</dbReference>
<dbReference type="RefSeq" id="WP_296090264.1">
    <property type="nucleotide sequence ID" value="NZ_CAUOSC010000027.1"/>
</dbReference>
<evidence type="ECO:0000256" key="1">
    <source>
        <dbReference type="ARBA" id="ARBA00005953"/>
    </source>
</evidence>
<keyword evidence="2" id="KW-0378">Hydrolase</keyword>
<comment type="caution">
    <text evidence="3">The sequence shown here is derived from an EMBL/GenBank/DDBJ whole genome shotgun (WGS) entry which is preliminary data.</text>
</comment>
<comment type="similarity">
    <text evidence="1">Belongs to the 4-hydroxybenzoyl-CoA thioesterase family.</text>
</comment>
<dbReference type="PANTHER" id="PTHR31793:SF27">
    <property type="entry name" value="NOVEL THIOESTERASE SUPERFAMILY DOMAIN AND SAPOSIN A-TYPE DOMAIN CONTAINING PROTEIN (0610012H03RIK)"/>
    <property type="match status" value="1"/>
</dbReference>
<accession>A0A929X0J0</accession>
<evidence type="ECO:0000313" key="3">
    <source>
        <dbReference type="EMBL" id="MBF0970813.1"/>
    </source>
</evidence>
<dbReference type="InterPro" id="IPR029069">
    <property type="entry name" value="HotDog_dom_sf"/>
</dbReference>
<proteinExistence type="inferred from homology"/>
<reference evidence="3" key="1">
    <citation type="submission" date="2020-04" db="EMBL/GenBank/DDBJ databases">
        <title>Deep metagenomics examines the oral microbiome during advanced dental caries in children, revealing novel taxa and co-occurrences with host molecules.</title>
        <authorList>
            <person name="Baker J.L."/>
            <person name="Morton J.T."/>
            <person name="Dinis M."/>
            <person name="Alvarez R."/>
            <person name="Tran N.C."/>
            <person name="Knight R."/>
            <person name="Edlund A."/>
        </authorList>
    </citation>
    <scope>NUCLEOTIDE SEQUENCE</scope>
    <source>
        <strain evidence="3">JCVI_34_bin.1</strain>
    </source>
</reference>
<dbReference type="CDD" id="cd00586">
    <property type="entry name" value="4HBT"/>
    <property type="match status" value="1"/>
</dbReference>
<dbReference type="AlphaFoldDB" id="A0A929X0J0"/>
<dbReference type="PANTHER" id="PTHR31793">
    <property type="entry name" value="4-HYDROXYBENZOYL-COA THIOESTERASE FAMILY MEMBER"/>
    <property type="match status" value="1"/>
</dbReference>
<gene>
    <name evidence="3" type="ORF">HXK21_07210</name>
</gene>
<dbReference type="SUPFAM" id="SSF54637">
    <property type="entry name" value="Thioesterase/thiol ester dehydrase-isomerase"/>
    <property type="match status" value="1"/>
</dbReference>
<dbReference type="Proteomes" id="UP000704068">
    <property type="component" value="Unassembled WGS sequence"/>
</dbReference>
<dbReference type="GO" id="GO:0047617">
    <property type="term" value="F:fatty acyl-CoA hydrolase activity"/>
    <property type="evidence" value="ECO:0007669"/>
    <property type="project" value="TreeGrafter"/>
</dbReference>
<dbReference type="Pfam" id="PF13279">
    <property type="entry name" value="4HBT_2"/>
    <property type="match status" value="1"/>
</dbReference>
<evidence type="ECO:0000256" key="2">
    <source>
        <dbReference type="ARBA" id="ARBA00022801"/>
    </source>
</evidence>
<dbReference type="InterPro" id="IPR050563">
    <property type="entry name" value="4-hydroxybenzoyl-CoA_TE"/>
</dbReference>
<protein>
    <submittedName>
        <fullName evidence="3">Acyl-CoA thioesterase</fullName>
    </submittedName>
</protein>
<dbReference type="Gene3D" id="3.10.129.10">
    <property type="entry name" value="Hotdog Thioesterase"/>
    <property type="match status" value="1"/>
</dbReference>
<name>A0A929X0J0_9BACT</name>
<organism evidence="3 4">
    <name type="scientific">Alloprevotella tannerae</name>
    <dbReference type="NCBI Taxonomy" id="76122"/>
    <lineage>
        <taxon>Bacteria</taxon>
        <taxon>Pseudomonadati</taxon>
        <taxon>Bacteroidota</taxon>
        <taxon>Bacteroidia</taxon>
        <taxon>Bacteroidales</taxon>
        <taxon>Prevotellaceae</taxon>
        <taxon>Alloprevotella</taxon>
    </lineage>
</organism>
<sequence>MEEPKDELTYRRRMPIQIRFNDADSYGHVNNNAYFSYYDLGKMDYLNSVMGADGKAHGIVPIVANISADFFHPVFYGDEIVVETCIPHIGKKSFTLQQRAVNVKTNTVVCRCATVMVCFSLKEKRSVEVPADFRAAIERFERDE</sequence>